<evidence type="ECO:0000259" key="10">
    <source>
        <dbReference type="PROSITE" id="PS50893"/>
    </source>
</evidence>
<protein>
    <submittedName>
        <fullName evidence="12">ABC transporter ATP-binding protein/permease</fullName>
    </submittedName>
</protein>
<dbReference type="AlphaFoldDB" id="A0A4V1LRX8"/>
<feature type="transmembrane region" description="Helical" evidence="9">
    <location>
        <begin position="255"/>
        <end position="277"/>
    </location>
</feature>
<organism evidence="12 13">
    <name type="scientific">Halarcobacter ebronensis</name>
    <dbReference type="NCBI Taxonomy" id="1462615"/>
    <lineage>
        <taxon>Bacteria</taxon>
        <taxon>Pseudomonadati</taxon>
        <taxon>Campylobacterota</taxon>
        <taxon>Epsilonproteobacteria</taxon>
        <taxon>Campylobacterales</taxon>
        <taxon>Arcobacteraceae</taxon>
        <taxon>Halarcobacter</taxon>
    </lineage>
</organism>
<dbReference type="FunFam" id="3.40.50.300:FF:000221">
    <property type="entry name" value="Multidrug ABC transporter ATP-binding protein"/>
    <property type="match status" value="1"/>
</dbReference>
<sequence length="594" mass="66538">MNQNRTISFKQSYKISLELAGKYSELVKKSYIYYVLSFIFQATSFLLFYPLLNTLFAEEFLLDSSLFWLSVIVIVSLISFAFRWLATNFQYSGDLVEVTHSLRVKLGEKIKSMPLQSLYKYRTGELNSTLAQNVDDSVLHMGIVAGMALETIVVPIVFIIGTFIIDFKMGIALLIAIPIAIPIYNWSRKKTKWEKEEGAKAHATLEADTIEYLQGLTVLRSINQIGENATTLKKSIANVKEVQKRGVIGSSLPMIIMNTLIEFIFLLILSLGALWIAKEELSFAALAALLIILGRLSEPLANFLAIAGVLDIMHAGFKNIKKIFDTEDFTIHKPILEPKKFNIDFDNVTFNYDDSDKKALEYLSLEIKQNSLTAIVGPSGSGKTTITKLIMRYADPQNGTIKIGDVDIRNMEQSKLMSYISVVFQDVYLFDDTILNNIRMGKPNANNAEVMLASKAAFCHEFISKLPKGYDTKVGEIGGSLSGGERQRISIARAILKDAPIVILDEPTSALDTQSEVAVQNALDELIKNKTVIVIAHRLSTIAHADNILVIEDGKLKERGTHVELMAKKEKYYSMVQAQERTKEWNSITKKKNE</sequence>
<evidence type="ECO:0000256" key="9">
    <source>
        <dbReference type="SAM" id="Phobius"/>
    </source>
</evidence>
<dbReference type="GO" id="GO:0005524">
    <property type="term" value="F:ATP binding"/>
    <property type="evidence" value="ECO:0007669"/>
    <property type="project" value="UniProtKB-KW"/>
</dbReference>
<feature type="transmembrane region" description="Helical" evidence="9">
    <location>
        <begin position="64"/>
        <end position="85"/>
    </location>
</feature>
<dbReference type="Pfam" id="PF00005">
    <property type="entry name" value="ABC_tran"/>
    <property type="match status" value="1"/>
</dbReference>
<keyword evidence="2" id="KW-0813">Transport</keyword>
<evidence type="ECO:0000256" key="2">
    <source>
        <dbReference type="ARBA" id="ARBA00022448"/>
    </source>
</evidence>
<dbReference type="RefSeq" id="WP_128979042.1">
    <property type="nucleotide sequence ID" value="NZ_PDKJ01000002.1"/>
</dbReference>
<evidence type="ECO:0000259" key="11">
    <source>
        <dbReference type="PROSITE" id="PS50929"/>
    </source>
</evidence>
<dbReference type="PANTHER" id="PTHR24221">
    <property type="entry name" value="ATP-BINDING CASSETTE SUB-FAMILY B"/>
    <property type="match status" value="1"/>
</dbReference>
<keyword evidence="6 12" id="KW-0067">ATP-binding</keyword>
<evidence type="ECO:0000313" key="12">
    <source>
        <dbReference type="EMBL" id="RXJ69748.1"/>
    </source>
</evidence>
<dbReference type="InterPro" id="IPR003439">
    <property type="entry name" value="ABC_transporter-like_ATP-bd"/>
</dbReference>
<accession>A0A4V1LRX8</accession>
<dbReference type="InterPro" id="IPR036640">
    <property type="entry name" value="ABC1_TM_sf"/>
</dbReference>
<dbReference type="InterPro" id="IPR003593">
    <property type="entry name" value="AAA+_ATPase"/>
</dbReference>
<dbReference type="InterPro" id="IPR039421">
    <property type="entry name" value="Type_1_exporter"/>
</dbReference>
<proteinExistence type="predicted"/>
<evidence type="ECO:0000256" key="3">
    <source>
        <dbReference type="ARBA" id="ARBA00022475"/>
    </source>
</evidence>
<feature type="domain" description="ABC transporter" evidence="10">
    <location>
        <begin position="343"/>
        <end position="578"/>
    </location>
</feature>
<dbReference type="GO" id="GO:0140359">
    <property type="term" value="F:ABC-type transporter activity"/>
    <property type="evidence" value="ECO:0007669"/>
    <property type="project" value="InterPro"/>
</dbReference>
<feature type="transmembrane region" description="Helical" evidence="9">
    <location>
        <begin position="167"/>
        <end position="186"/>
    </location>
</feature>
<dbReference type="InterPro" id="IPR011527">
    <property type="entry name" value="ABC1_TM_dom"/>
</dbReference>
<reference evidence="12 13" key="1">
    <citation type="submission" date="2017-10" db="EMBL/GenBank/DDBJ databases">
        <title>Genomics of the genus Arcobacter.</title>
        <authorList>
            <person name="Perez-Cataluna A."/>
            <person name="Figueras M.J."/>
        </authorList>
    </citation>
    <scope>NUCLEOTIDE SEQUENCE [LARGE SCALE GENOMIC DNA]</scope>
    <source>
        <strain evidence="12 13">CECT 8993</strain>
    </source>
</reference>
<evidence type="ECO:0000256" key="6">
    <source>
        <dbReference type="ARBA" id="ARBA00022840"/>
    </source>
</evidence>
<dbReference type="SUPFAM" id="SSF90123">
    <property type="entry name" value="ABC transporter transmembrane region"/>
    <property type="match status" value="1"/>
</dbReference>
<comment type="subcellular location">
    <subcellularLocation>
        <location evidence="1">Cell membrane</location>
        <topology evidence="1">Multi-pass membrane protein</topology>
    </subcellularLocation>
</comment>
<dbReference type="Gene3D" id="3.40.50.300">
    <property type="entry name" value="P-loop containing nucleotide triphosphate hydrolases"/>
    <property type="match status" value="1"/>
</dbReference>
<evidence type="ECO:0000256" key="5">
    <source>
        <dbReference type="ARBA" id="ARBA00022741"/>
    </source>
</evidence>
<evidence type="ECO:0000256" key="8">
    <source>
        <dbReference type="ARBA" id="ARBA00023136"/>
    </source>
</evidence>
<keyword evidence="3" id="KW-1003">Cell membrane</keyword>
<dbReference type="SMART" id="SM00382">
    <property type="entry name" value="AAA"/>
    <property type="match status" value="1"/>
</dbReference>
<comment type="caution">
    <text evidence="12">The sequence shown here is derived from an EMBL/GenBank/DDBJ whole genome shotgun (WGS) entry which is preliminary data.</text>
</comment>
<name>A0A4V1LRX8_9BACT</name>
<evidence type="ECO:0000256" key="7">
    <source>
        <dbReference type="ARBA" id="ARBA00022989"/>
    </source>
</evidence>
<dbReference type="Gene3D" id="1.20.1560.10">
    <property type="entry name" value="ABC transporter type 1, transmembrane domain"/>
    <property type="match status" value="1"/>
</dbReference>
<evidence type="ECO:0000256" key="4">
    <source>
        <dbReference type="ARBA" id="ARBA00022692"/>
    </source>
</evidence>
<dbReference type="InterPro" id="IPR017871">
    <property type="entry name" value="ABC_transporter-like_CS"/>
</dbReference>
<dbReference type="GO" id="GO:0034040">
    <property type="term" value="F:ATPase-coupled lipid transmembrane transporter activity"/>
    <property type="evidence" value="ECO:0007669"/>
    <property type="project" value="TreeGrafter"/>
</dbReference>
<keyword evidence="8 9" id="KW-0472">Membrane</keyword>
<keyword evidence="5" id="KW-0547">Nucleotide-binding</keyword>
<dbReference type="EMBL" id="PDKJ01000002">
    <property type="protein sequence ID" value="RXJ69748.1"/>
    <property type="molecule type" value="Genomic_DNA"/>
</dbReference>
<dbReference type="Proteomes" id="UP000290172">
    <property type="component" value="Unassembled WGS sequence"/>
</dbReference>
<keyword evidence="4 9" id="KW-0812">Transmembrane</keyword>
<dbReference type="PROSITE" id="PS50929">
    <property type="entry name" value="ABC_TM1F"/>
    <property type="match status" value="1"/>
</dbReference>
<keyword evidence="7 9" id="KW-1133">Transmembrane helix</keyword>
<feature type="domain" description="ABC transmembrane type-1" evidence="11">
    <location>
        <begin position="35"/>
        <end position="310"/>
    </location>
</feature>
<evidence type="ECO:0000256" key="1">
    <source>
        <dbReference type="ARBA" id="ARBA00004651"/>
    </source>
</evidence>
<dbReference type="GO" id="GO:0005886">
    <property type="term" value="C:plasma membrane"/>
    <property type="evidence" value="ECO:0007669"/>
    <property type="project" value="UniProtKB-SubCell"/>
</dbReference>
<feature type="transmembrane region" description="Helical" evidence="9">
    <location>
        <begin position="31"/>
        <end position="52"/>
    </location>
</feature>
<feature type="transmembrane region" description="Helical" evidence="9">
    <location>
        <begin position="138"/>
        <end position="161"/>
    </location>
</feature>
<dbReference type="PANTHER" id="PTHR24221:SF397">
    <property type="entry name" value="ABC TRANSPORTER, ATP-BINDING TRANSMEMBRANE PROTEIN"/>
    <property type="match status" value="1"/>
</dbReference>
<evidence type="ECO:0000313" key="13">
    <source>
        <dbReference type="Proteomes" id="UP000290172"/>
    </source>
</evidence>
<dbReference type="PROSITE" id="PS50893">
    <property type="entry name" value="ABC_TRANSPORTER_2"/>
    <property type="match status" value="1"/>
</dbReference>
<dbReference type="SUPFAM" id="SSF52540">
    <property type="entry name" value="P-loop containing nucleoside triphosphate hydrolases"/>
    <property type="match status" value="1"/>
</dbReference>
<gene>
    <name evidence="12" type="ORF">CRV08_03315</name>
</gene>
<dbReference type="GO" id="GO:0016887">
    <property type="term" value="F:ATP hydrolysis activity"/>
    <property type="evidence" value="ECO:0007669"/>
    <property type="project" value="InterPro"/>
</dbReference>
<dbReference type="Pfam" id="PF00664">
    <property type="entry name" value="ABC_membrane"/>
    <property type="match status" value="1"/>
</dbReference>
<dbReference type="PROSITE" id="PS00211">
    <property type="entry name" value="ABC_TRANSPORTER_1"/>
    <property type="match status" value="1"/>
</dbReference>
<dbReference type="InterPro" id="IPR027417">
    <property type="entry name" value="P-loop_NTPase"/>
</dbReference>